<keyword evidence="5 7" id="KW-1133">Transmembrane helix</keyword>
<comment type="caution">
    <text evidence="9">The sequence shown here is derived from an EMBL/GenBank/DDBJ whole genome shotgun (WGS) entry which is preliminary data.</text>
</comment>
<evidence type="ECO:0000256" key="4">
    <source>
        <dbReference type="ARBA" id="ARBA00022692"/>
    </source>
</evidence>
<comment type="similarity">
    <text evidence="2">Belongs to the UPF0126 family.</text>
</comment>
<name>A0ABS4H0N0_9BACL</name>
<evidence type="ECO:0000256" key="7">
    <source>
        <dbReference type="SAM" id="Phobius"/>
    </source>
</evidence>
<keyword evidence="6 7" id="KW-0472">Membrane</keyword>
<proteinExistence type="inferred from homology"/>
<feature type="transmembrane region" description="Helical" evidence="7">
    <location>
        <begin position="32"/>
        <end position="56"/>
    </location>
</feature>
<comment type="subcellular location">
    <subcellularLocation>
        <location evidence="1">Cell membrane</location>
        <topology evidence="1">Multi-pass membrane protein</topology>
    </subcellularLocation>
</comment>
<dbReference type="Proteomes" id="UP001519273">
    <property type="component" value="Unassembled WGS sequence"/>
</dbReference>
<dbReference type="InterPro" id="IPR005115">
    <property type="entry name" value="Gly_transporter"/>
</dbReference>
<dbReference type="PANTHER" id="PTHR30506:SF3">
    <property type="entry name" value="UPF0126 INNER MEMBRANE PROTEIN YADS-RELATED"/>
    <property type="match status" value="1"/>
</dbReference>
<evidence type="ECO:0000259" key="8">
    <source>
        <dbReference type="Pfam" id="PF03458"/>
    </source>
</evidence>
<feature type="transmembrane region" description="Helical" evidence="7">
    <location>
        <begin position="172"/>
        <end position="192"/>
    </location>
</feature>
<accession>A0ABS4H0N0</accession>
<evidence type="ECO:0000256" key="5">
    <source>
        <dbReference type="ARBA" id="ARBA00022989"/>
    </source>
</evidence>
<feature type="transmembrane region" description="Helical" evidence="7">
    <location>
        <begin position="94"/>
        <end position="113"/>
    </location>
</feature>
<reference evidence="9 10" key="1">
    <citation type="submission" date="2021-03" db="EMBL/GenBank/DDBJ databases">
        <title>Genomic Encyclopedia of Type Strains, Phase IV (KMG-IV): sequencing the most valuable type-strain genomes for metagenomic binning, comparative biology and taxonomic classification.</title>
        <authorList>
            <person name="Goeker M."/>
        </authorList>
    </citation>
    <scope>NUCLEOTIDE SEQUENCE [LARGE SCALE GENOMIC DNA]</scope>
    <source>
        <strain evidence="9 10">DSM 23491</strain>
    </source>
</reference>
<gene>
    <name evidence="9" type="ORF">J2Z20_000783</name>
</gene>
<organism evidence="9 10">
    <name type="scientific">Paenibacillus sediminis</name>
    <dbReference type="NCBI Taxonomy" id="664909"/>
    <lineage>
        <taxon>Bacteria</taxon>
        <taxon>Bacillati</taxon>
        <taxon>Bacillota</taxon>
        <taxon>Bacilli</taxon>
        <taxon>Bacillales</taxon>
        <taxon>Paenibacillaceae</taxon>
        <taxon>Paenibacillus</taxon>
    </lineage>
</organism>
<evidence type="ECO:0000256" key="1">
    <source>
        <dbReference type="ARBA" id="ARBA00004651"/>
    </source>
</evidence>
<evidence type="ECO:0000313" key="10">
    <source>
        <dbReference type="Proteomes" id="UP001519273"/>
    </source>
</evidence>
<feature type="domain" description="Glycine transporter" evidence="8">
    <location>
        <begin position="95"/>
        <end position="164"/>
    </location>
</feature>
<evidence type="ECO:0000256" key="2">
    <source>
        <dbReference type="ARBA" id="ARBA00008193"/>
    </source>
</evidence>
<keyword evidence="3" id="KW-1003">Cell membrane</keyword>
<sequence>MEMHVFDIFSIIGTIAFAMSGAFVAMEEDYDILGVIVLGLVTAFGGGVIRNVLIGVPVTTLWTQHLLITLAVISILIAFVLPMRWIQHWKRTEVFFDAIGLSAFAIQGALYAVDMKHPLNAIIVAAVMTGIGGGIIRDLLAGRKPLVLRDEIYAVWAMVAGLWVGLNVSNTTIGLLCLFVLVVVFRMLSVYYKWKLPHRTLRPVGAGNVTASHNIGSNQNHDVHL</sequence>
<keyword evidence="4 7" id="KW-0812">Transmembrane</keyword>
<evidence type="ECO:0000313" key="9">
    <source>
        <dbReference type="EMBL" id="MBP1935922.1"/>
    </source>
</evidence>
<dbReference type="Pfam" id="PF03458">
    <property type="entry name" value="Gly_transporter"/>
    <property type="match status" value="2"/>
</dbReference>
<feature type="transmembrane region" description="Helical" evidence="7">
    <location>
        <begin position="119"/>
        <end position="140"/>
    </location>
</feature>
<keyword evidence="10" id="KW-1185">Reference proteome</keyword>
<feature type="transmembrane region" description="Helical" evidence="7">
    <location>
        <begin position="62"/>
        <end position="82"/>
    </location>
</feature>
<feature type="transmembrane region" description="Helical" evidence="7">
    <location>
        <begin position="6"/>
        <end position="25"/>
    </location>
</feature>
<feature type="domain" description="Glycine transporter" evidence="8">
    <location>
        <begin position="8"/>
        <end position="81"/>
    </location>
</feature>
<protein>
    <submittedName>
        <fullName evidence="9">Membrane protein YeiH</fullName>
    </submittedName>
</protein>
<evidence type="ECO:0000256" key="3">
    <source>
        <dbReference type="ARBA" id="ARBA00022475"/>
    </source>
</evidence>
<evidence type="ECO:0000256" key="6">
    <source>
        <dbReference type="ARBA" id="ARBA00023136"/>
    </source>
</evidence>
<dbReference type="PANTHER" id="PTHR30506">
    <property type="entry name" value="INNER MEMBRANE PROTEIN"/>
    <property type="match status" value="1"/>
</dbReference>
<dbReference type="EMBL" id="JAGGKP010000001">
    <property type="protein sequence ID" value="MBP1935922.1"/>
    <property type="molecule type" value="Genomic_DNA"/>
</dbReference>